<keyword evidence="2" id="KW-1185">Reference proteome</keyword>
<reference evidence="1 2" key="1">
    <citation type="submission" date="2023-03" db="EMBL/GenBank/DDBJ databases">
        <title>Genome insight into feeding habits of ladybird beetles.</title>
        <authorList>
            <person name="Li H.-S."/>
            <person name="Huang Y.-H."/>
            <person name="Pang H."/>
        </authorList>
    </citation>
    <scope>NUCLEOTIDE SEQUENCE [LARGE SCALE GENOMIC DNA]</scope>
    <source>
        <strain evidence="1">SYSU_2023b</strain>
        <tissue evidence="1">Whole body</tissue>
    </source>
</reference>
<accession>A0AAW1V896</accession>
<organism evidence="1 2">
    <name type="scientific">Henosepilachna vigintioctopunctata</name>
    <dbReference type="NCBI Taxonomy" id="420089"/>
    <lineage>
        <taxon>Eukaryota</taxon>
        <taxon>Metazoa</taxon>
        <taxon>Ecdysozoa</taxon>
        <taxon>Arthropoda</taxon>
        <taxon>Hexapoda</taxon>
        <taxon>Insecta</taxon>
        <taxon>Pterygota</taxon>
        <taxon>Neoptera</taxon>
        <taxon>Endopterygota</taxon>
        <taxon>Coleoptera</taxon>
        <taxon>Polyphaga</taxon>
        <taxon>Cucujiformia</taxon>
        <taxon>Coccinelloidea</taxon>
        <taxon>Coccinellidae</taxon>
        <taxon>Epilachninae</taxon>
        <taxon>Epilachnini</taxon>
        <taxon>Henosepilachna</taxon>
    </lineage>
</organism>
<dbReference type="AlphaFoldDB" id="A0AAW1V896"/>
<gene>
    <name evidence="1" type="ORF">WA026_007024</name>
</gene>
<dbReference type="EMBL" id="JARQZJ010000123">
    <property type="protein sequence ID" value="KAK9889648.1"/>
    <property type="molecule type" value="Genomic_DNA"/>
</dbReference>
<name>A0AAW1V896_9CUCU</name>
<proteinExistence type="predicted"/>
<comment type="caution">
    <text evidence="1">The sequence shown here is derived from an EMBL/GenBank/DDBJ whole genome shotgun (WGS) entry which is preliminary data.</text>
</comment>
<sequence>MALKQSHKTARNFTSLKEVVFRVYRFYKVSSLDLLQIGSAARSSGYFNSAILGCLALVCASGDPVRMAPGVGVDANVSLFAEKRFENGPRDDEDTGRIMRSLSRKIWGHIFS</sequence>
<evidence type="ECO:0000313" key="1">
    <source>
        <dbReference type="EMBL" id="KAK9889648.1"/>
    </source>
</evidence>
<protein>
    <submittedName>
        <fullName evidence="1">Uncharacterized protein</fullName>
    </submittedName>
</protein>
<dbReference type="Proteomes" id="UP001431783">
    <property type="component" value="Unassembled WGS sequence"/>
</dbReference>
<evidence type="ECO:0000313" key="2">
    <source>
        <dbReference type="Proteomes" id="UP001431783"/>
    </source>
</evidence>